<evidence type="ECO:0000256" key="1">
    <source>
        <dbReference type="SAM" id="Phobius"/>
    </source>
</evidence>
<name>A0A0G1M2S6_9BACT</name>
<keyword evidence="1" id="KW-1133">Transmembrane helix</keyword>
<comment type="caution">
    <text evidence="2">The sequence shown here is derived from an EMBL/GenBank/DDBJ whole genome shotgun (WGS) entry which is preliminary data.</text>
</comment>
<proteinExistence type="predicted"/>
<accession>A0A0G1M2S6</accession>
<feature type="transmembrane region" description="Helical" evidence="1">
    <location>
        <begin position="32"/>
        <end position="50"/>
    </location>
</feature>
<reference evidence="2 3" key="1">
    <citation type="journal article" date="2015" name="Nature">
        <title>rRNA introns, odd ribosomes, and small enigmatic genomes across a large radiation of phyla.</title>
        <authorList>
            <person name="Brown C.T."/>
            <person name="Hug L.A."/>
            <person name="Thomas B.C."/>
            <person name="Sharon I."/>
            <person name="Castelle C.J."/>
            <person name="Singh A."/>
            <person name="Wilkins M.J."/>
            <person name="Williams K.H."/>
            <person name="Banfield J.F."/>
        </authorList>
    </citation>
    <scope>NUCLEOTIDE SEQUENCE [LARGE SCALE GENOMIC DNA]</scope>
</reference>
<organism evidence="2 3">
    <name type="scientific">Candidatus Amesbacteria bacterium GW2011_GWC2_45_19</name>
    <dbReference type="NCBI Taxonomy" id="1618366"/>
    <lineage>
        <taxon>Bacteria</taxon>
        <taxon>Candidatus Amesiibacteriota</taxon>
    </lineage>
</organism>
<keyword evidence="1" id="KW-0472">Membrane</keyword>
<dbReference type="EMBL" id="LCKS01000012">
    <property type="protein sequence ID" value="KKU02521.1"/>
    <property type="molecule type" value="Genomic_DNA"/>
</dbReference>
<dbReference type="Proteomes" id="UP000034264">
    <property type="component" value="Unassembled WGS sequence"/>
</dbReference>
<keyword evidence="1" id="KW-0812">Transmembrane</keyword>
<protein>
    <submittedName>
        <fullName evidence="2">Uncharacterized protein</fullName>
    </submittedName>
</protein>
<gene>
    <name evidence="2" type="ORF">UX05_C0012G0018</name>
</gene>
<evidence type="ECO:0000313" key="2">
    <source>
        <dbReference type="EMBL" id="KKU02521.1"/>
    </source>
</evidence>
<sequence length="54" mass="6250">MSEEKIRDAGDIPEGSGEARKFLFESDNRDRAVTFLFWTIVSALAVYRVWEALR</sequence>
<evidence type="ECO:0000313" key="3">
    <source>
        <dbReference type="Proteomes" id="UP000034264"/>
    </source>
</evidence>
<dbReference type="AlphaFoldDB" id="A0A0G1M2S6"/>